<evidence type="ECO:0000313" key="1">
    <source>
        <dbReference type="EMBL" id="JAD72704.1"/>
    </source>
</evidence>
<organism evidence="1">
    <name type="scientific">Arundo donax</name>
    <name type="common">Giant reed</name>
    <name type="synonym">Donax arundinaceus</name>
    <dbReference type="NCBI Taxonomy" id="35708"/>
    <lineage>
        <taxon>Eukaryota</taxon>
        <taxon>Viridiplantae</taxon>
        <taxon>Streptophyta</taxon>
        <taxon>Embryophyta</taxon>
        <taxon>Tracheophyta</taxon>
        <taxon>Spermatophyta</taxon>
        <taxon>Magnoliopsida</taxon>
        <taxon>Liliopsida</taxon>
        <taxon>Poales</taxon>
        <taxon>Poaceae</taxon>
        <taxon>PACMAD clade</taxon>
        <taxon>Arundinoideae</taxon>
        <taxon>Arundineae</taxon>
        <taxon>Arundo</taxon>
    </lineage>
</organism>
<name>A0A0A9QVC1_ARUDO</name>
<reference evidence="1" key="1">
    <citation type="submission" date="2014-09" db="EMBL/GenBank/DDBJ databases">
        <authorList>
            <person name="Magalhaes I.L.F."/>
            <person name="Oliveira U."/>
            <person name="Santos F.R."/>
            <person name="Vidigal T.H.D.A."/>
            <person name="Brescovit A.D."/>
            <person name="Santos A.J."/>
        </authorList>
    </citation>
    <scope>NUCLEOTIDE SEQUENCE</scope>
    <source>
        <tissue evidence="1">Shoot tissue taken approximately 20 cm above the soil surface</tissue>
    </source>
</reference>
<sequence>MFFPSCSLGPVN</sequence>
<reference evidence="1" key="2">
    <citation type="journal article" date="2015" name="Data Brief">
        <title>Shoot transcriptome of the giant reed, Arundo donax.</title>
        <authorList>
            <person name="Barrero R.A."/>
            <person name="Guerrero F.D."/>
            <person name="Moolhuijzen P."/>
            <person name="Goolsby J.A."/>
            <person name="Tidwell J."/>
            <person name="Bellgard S.E."/>
            <person name="Bellgard M.I."/>
        </authorList>
    </citation>
    <scope>NUCLEOTIDE SEQUENCE</scope>
    <source>
        <tissue evidence="1">Shoot tissue taken approximately 20 cm above the soil surface</tissue>
    </source>
</reference>
<proteinExistence type="predicted"/>
<dbReference type="EMBL" id="GBRH01225191">
    <property type="protein sequence ID" value="JAD72704.1"/>
    <property type="molecule type" value="Transcribed_RNA"/>
</dbReference>
<protein>
    <submittedName>
        <fullName evidence="1">Uncharacterized protein</fullName>
    </submittedName>
</protein>
<accession>A0A0A9QVC1</accession>